<dbReference type="CDD" id="cd00402">
    <property type="entry name" value="Riboflavin_synthase_like"/>
    <property type="match status" value="1"/>
</dbReference>
<feature type="repeat" description="Lumazine-binding" evidence="11">
    <location>
        <begin position="1"/>
        <end position="96"/>
    </location>
</feature>
<dbReference type="PIRSF" id="PIRSF000498">
    <property type="entry name" value="Riboflavin_syn_A"/>
    <property type="match status" value="1"/>
</dbReference>
<dbReference type="Proteomes" id="UP000182569">
    <property type="component" value="Chromosome"/>
</dbReference>
<dbReference type="EMBL" id="CP015756">
    <property type="protein sequence ID" value="APC41803.1"/>
    <property type="molecule type" value="Genomic_DNA"/>
</dbReference>
<dbReference type="AlphaFoldDB" id="A0A1J0GKG0"/>
<dbReference type="Gene3D" id="2.40.30.20">
    <property type="match status" value="2"/>
</dbReference>
<dbReference type="EC" id="2.5.1.9" evidence="5 10"/>
<comment type="catalytic activity">
    <reaction evidence="1">
        <text>2 6,7-dimethyl-8-(1-D-ribityl)lumazine + H(+) = 5-amino-6-(D-ribitylamino)uracil + riboflavin</text>
        <dbReference type="Rhea" id="RHEA:20772"/>
        <dbReference type="ChEBI" id="CHEBI:15378"/>
        <dbReference type="ChEBI" id="CHEBI:15934"/>
        <dbReference type="ChEBI" id="CHEBI:57986"/>
        <dbReference type="ChEBI" id="CHEBI:58201"/>
        <dbReference type="EC" id="2.5.1.9"/>
    </reaction>
</comment>
<proteinExistence type="predicted"/>
<dbReference type="InterPro" id="IPR017938">
    <property type="entry name" value="Riboflavin_synthase-like_b-brl"/>
</dbReference>
<evidence type="ECO:0000256" key="6">
    <source>
        <dbReference type="ARBA" id="ARBA00013950"/>
    </source>
</evidence>
<dbReference type="KEGG" id="ceu:A7L45_17875"/>
<keyword evidence="8" id="KW-0808">Transferase</keyword>
<evidence type="ECO:0000256" key="10">
    <source>
        <dbReference type="NCBIfam" id="TIGR00187"/>
    </source>
</evidence>
<dbReference type="Pfam" id="PF00677">
    <property type="entry name" value="Lum_binding"/>
    <property type="match status" value="2"/>
</dbReference>
<dbReference type="PROSITE" id="PS51177">
    <property type="entry name" value="LUMAZINE_BIND"/>
    <property type="match status" value="2"/>
</dbReference>
<evidence type="ECO:0000259" key="12">
    <source>
        <dbReference type="PROSITE" id="PS51177"/>
    </source>
</evidence>
<feature type="domain" description="Lumazine-binding" evidence="12">
    <location>
        <begin position="1"/>
        <end position="96"/>
    </location>
</feature>
<evidence type="ECO:0000256" key="11">
    <source>
        <dbReference type="PROSITE-ProRule" id="PRU00524"/>
    </source>
</evidence>
<dbReference type="GO" id="GO:0009231">
    <property type="term" value="P:riboflavin biosynthetic process"/>
    <property type="evidence" value="ECO:0007669"/>
    <property type="project" value="UniProtKB-KW"/>
</dbReference>
<evidence type="ECO:0000313" key="14">
    <source>
        <dbReference type="Proteomes" id="UP000182569"/>
    </source>
</evidence>
<gene>
    <name evidence="13" type="ORF">A7L45_17875</name>
</gene>
<organism evidence="13 14">
    <name type="scientific">Clostridium estertheticum subsp. estertheticum</name>
    <dbReference type="NCBI Taxonomy" id="1552"/>
    <lineage>
        <taxon>Bacteria</taxon>
        <taxon>Bacillati</taxon>
        <taxon>Bacillota</taxon>
        <taxon>Clostridia</taxon>
        <taxon>Eubacteriales</taxon>
        <taxon>Clostridiaceae</taxon>
        <taxon>Clostridium</taxon>
    </lineage>
</organism>
<dbReference type="NCBIfam" id="TIGR00187">
    <property type="entry name" value="ribE"/>
    <property type="match status" value="1"/>
</dbReference>
<dbReference type="FunFam" id="2.40.30.20:FF:000004">
    <property type="entry name" value="Riboflavin synthase, alpha subunit"/>
    <property type="match status" value="1"/>
</dbReference>
<feature type="domain" description="Lumazine-binding" evidence="12">
    <location>
        <begin position="97"/>
        <end position="193"/>
    </location>
</feature>
<reference evidence="14" key="1">
    <citation type="journal article" date="2016" name="Front. Microbiol.">
        <title>Complete Genome Sequence of Clostridium estertheticum DSM 8809, a Microbe Identified in Spoiled Vacuum Packed Beef.</title>
        <authorList>
            <person name="Yu Z."/>
            <person name="Gunn L."/>
            <person name="Brennan E."/>
            <person name="Reid R."/>
            <person name="Wall P.G."/>
            <person name="Gaora O.P."/>
            <person name="Hurley D."/>
            <person name="Bolton D."/>
            <person name="Fanning S."/>
        </authorList>
    </citation>
    <scope>NUCLEOTIDE SEQUENCE [LARGE SCALE GENOMIC DNA]</scope>
    <source>
        <strain evidence="14">DSM 8809</strain>
    </source>
</reference>
<dbReference type="PANTHER" id="PTHR21098:SF12">
    <property type="entry name" value="RIBOFLAVIN SYNTHASE"/>
    <property type="match status" value="1"/>
</dbReference>
<comment type="pathway">
    <text evidence="3">Cofactor biosynthesis; riboflavin biosynthesis; riboflavin from 2-hydroxy-3-oxobutyl phosphate and 5-amino-6-(D-ribitylamino)uracil: step 2/2.</text>
</comment>
<dbReference type="NCBIfam" id="NF009566">
    <property type="entry name" value="PRK13020.1"/>
    <property type="match status" value="1"/>
</dbReference>
<sequence length="216" mass="23335">MFTGLIEEIGNIKSIAKGSKSGRITVNAKEIMGGMKIGDSVCTNGVCLTVTDISQNSFSVDVMAETMRCSNLGGLKQGSRVNLERALRASDRLGGHIVSGHIDGLGTVVDLTIEENATWVSVETSSDILKYIVHKGSIAIDGISLTVAYVDENIFKVSIIPHTKGETTLVTKKIGEVVNLESDMMAKYVEKLLQYRETPKEKSSIGMDFLEKNGFS</sequence>
<evidence type="ECO:0000256" key="3">
    <source>
        <dbReference type="ARBA" id="ARBA00004887"/>
    </source>
</evidence>
<evidence type="ECO:0000313" key="13">
    <source>
        <dbReference type="EMBL" id="APC41803.1"/>
    </source>
</evidence>
<dbReference type="OrthoDB" id="9788537at2"/>
<comment type="subunit">
    <text evidence="4">Homotrimer.</text>
</comment>
<keyword evidence="7" id="KW-0686">Riboflavin biosynthesis</keyword>
<protein>
    <recommendedName>
        <fullName evidence="6 10">Riboflavin synthase</fullName>
        <ecNumber evidence="5 10">2.5.1.9</ecNumber>
    </recommendedName>
</protein>
<dbReference type="PANTHER" id="PTHR21098">
    <property type="entry name" value="RIBOFLAVIN SYNTHASE ALPHA CHAIN"/>
    <property type="match status" value="1"/>
</dbReference>
<feature type="repeat" description="Lumazine-binding" evidence="11">
    <location>
        <begin position="97"/>
        <end position="193"/>
    </location>
</feature>
<dbReference type="RefSeq" id="WP_071614094.1">
    <property type="nucleotide sequence ID" value="NZ_CP015756.1"/>
</dbReference>
<evidence type="ECO:0000256" key="7">
    <source>
        <dbReference type="ARBA" id="ARBA00022619"/>
    </source>
</evidence>
<keyword evidence="14" id="KW-1185">Reference proteome</keyword>
<dbReference type="GO" id="GO:0004746">
    <property type="term" value="F:riboflavin synthase activity"/>
    <property type="evidence" value="ECO:0007669"/>
    <property type="project" value="UniProtKB-UniRule"/>
</dbReference>
<dbReference type="FunFam" id="2.40.30.20:FF:000003">
    <property type="entry name" value="Riboflavin synthase, alpha subunit"/>
    <property type="match status" value="1"/>
</dbReference>
<evidence type="ECO:0000256" key="2">
    <source>
        <dbReference type="ARBA" id="ARBA00002803"/>
    </source>
</evidence>
<comment type="function">
    <text evidence="2">Catalyzes the dismutation of two molecules of 6,7-dimethyl-8-ribityllumazine, resulting in the formation of riboflavin and 5-amino-6-(D-ribitylamino)uracil.</text>
</comment>
<dbReference type="InterPro" id="IPR023366">
    <property type="entry name" value="ATP_synth_asu-like_sf"/>
</dbReference>
<name>A0A1J0GKG0_9CLOT</name>
<evidence type="ECO:0000256" key="8">
    <source>
        <dbReference type="ARBA" id="ARBA00022679"/>
    </source>
</evidence>
<dbReference type="NCBIfam" id="NF006767">
    <property type="entry name" value="PRK09289.1"/>
    <property type="match status" value="1"/>
</dbReference>
<evidence type="ECO:0000256" key="1">
    <source>
        <dbReference type="ARBA" id="ARBA00000968"/>
    </source>
</evidence>
<dbReference type="STRING" id="1552.A7L45_17875"/>
<evidence type="ECO:0000256" key="9">
    <source>
        <dbReference type="ARBA" id="ARBA00022737"/>
    </source>
</evidence>
<accession>A0A1J0GKG0</accession>
<evidence type="ECO:0000256" key="5">
    <source>
        <dbReference type="ARBA" id="ARBA00012827"/>
    </source>
</evidence>
<dbReference type="SUPFAM" id="SSF63380">
    <property type="entry name" value="Riboflavin synthase domain-like"/>
    <property type="match status" value="2"/>
</dbReference>
<dbReference type="InterPro" id="IPR026017">
    <property type="entry name" value="Lumazine-bd_dom"/>
</dbReference>
<dbReference type="InterPro" id="IPR001783">
    <property type="entry name" value="Lumazine-bd"/>
</dbReference>
<evidence type="ECO:0000256" key="4">
    <source>
        <dbReference type="ARBA" id="ARBA00011233"/>
    </source>
</evidence>
<keyword evidence="9" id="KW-0677">Repeat</keyword>